<dbReference type="PROSITE" id="PS51686">
    <property type="entry name" value="SAM_MT_RSMB_NOP"/>
    <property type="match status" value="1"/>
</dbReference>
<accession>A0A1Y2ET70</accession>
<evidence type="ECO:0000256" key="5">
    <source>
        <dbReference type="ARBA" id="ARBA00022679"/>
    </source>
</evidence>
<dbReference type="InterPro" id="IPR054728">
    <property type="entry name" value="RsmB-like_ferredoxin"/>
</dbReference>
<name>A0A1Y2ET70_PROLT</name>
<dbReference type="SUPFAM" id="SSF53335">
    <property type="entry name" value="S-adenosyl-L-methionine-dependent methyltransferases"/>
    <property type="match status" value="1"/>
</dbReference>
<dbReference type="RefSeq" id="XP_040722005.1">
    <property type="nucleotide sequence ID" value="XM_040868357.1"/>
</dbReference>
<dbReference type="InterPro" id="IPR023273">
    <property type="entry name" value="RCMT_NOP2"/>
</dbReference>
<comment type="caution">
    <text evidence="13">The sequence shown here is derived from an EMBL/GenBank/DDBJ whole genome shotgun (WGS) entry which is preliminary data.</text>
</comment>
<evidence type="ECO:0000313" key="13">
    <source>
        <dbReference type="EMBL" id="ORY74356.1"/>
    </source>
</evidence>
<dbReference type="GeneID" id="63784956"/>
<dbReference type="PROSITE" id="PS01153">
    <property type="entry name" value="NOL1_NOP2_SUN"/>
    <property type="match status" value="1"/>
</dbReference>
<dbReference type="GO" id="GO:0009383">
    <property type="term" value="F:rRNA (cytosine-C5-)-methyltransferase activity"/>
    <property type="evidence" value="ECO:0007669"/>
    <property type="project" value="TreeGrafter"/>
</dbReference>
<evidence type="ECO:0000256" key="2">
    <source>
        <dbReference type="ARBA" id="ARBA00007494"/>
    </source>
</evidence>
<reference evidence="13 14" key="1">
    <citation type="submission" date="2016-07" db="EMBL/GenBank/DDBJ databases">
        <title>Pervasive Adenine N6-methylation of Active Genes in Fungi.</title>
        <authorList>
            <consortium name="DOE Joint Genome Institute"/>
            <person name="Mondo S.J."/>
            <person name="Dannebaum R.O."/>
            <person name="Kuo R.C."/>
            <person name="Labutti K."/>
            <person name="Haridas S."/>
            <person name="Kuo A."/>
            <person name="Salamov A."/>
            <person name="Ahrendt S.R."/>
            <person name="Lipzen A."/>
            <person name="Sullivan W."/>
            <person name="Andreopoulos W.B."/>
            <person name="Clum A."/>
            <person name="Lindquist E."/>
            <person name="Daum C."/>
            <person name="Ramamoorthy G.K."/>
            <person name="Gryganskyi A."/>
            <person name="Culley D."/>
            <person name="Magnuson J.K."/>
            <person name="James T.Y."/>
            <person name="O'Malley M.A."/>
            <person name="Stajich J.E."/>
            <person name="Spatafora J.W."/>
            <person name="Visel A."/>
            <person name="Grigoriev I.V."/>
        </authorList>
    </citation>
    <scope>NUCLEOTIDE SEQUENCE [LARGE SCALE GENOMIC DNA]</scope>
    <source>
        <strain evidence="13 14">12-1054</strain>
    </source>
</reference>
<dbReference type="Pfam" id="PF22458">
    <property type="entry name" value="RsmF-B_ferredox"/>
    <property type="match status" value="1"/>
</dbReference>
<protein>
    <recommendedName>
        <fullName evidence="9">Nucleolar protein 2</fullName>
    </recommendedName>
</protein>
<dbReference type="STRING" id="56484.A0A1Y2ET70"/>
<feature type="binding site" evidence="10">
    <location>
        <position position="389"/>
    </location>
    <ligand>
        <name>S-adenosyl-L-methionine</name>
        <dbReference type="ChEBI" id="CHEBI:59789"/>
    </ligand>
</feature>
<evidence type="ECO:0000256" key="4">
    <source>
        <dbReference type="ARBA" id="ARBA00022603"/>
    </source>
</evidence>
<dbReference type="GO" id="GO:0003723">
    <property type="term" value="F:RNA binding"/>
    <property type="evidence" value="ECO:0007669"/>
    <property type="project" value="UniProtKB-UniRule"/>
</dbReference>
<evidence type="ECO:0000256" key="10">
    <source>
        <dbReference type="PROSITE-ProRule" id="PRU01023"/>
    </source>
</evidence>
<feature type="compositionally biased region" description="Basic residues" evidence="11">
    <location>
        <begin position="613"/>
        <end position="623"/>
    </location>
</feature>
<feature type="compositionally biased region" description="Acidic residues" evidence="11">
    <location>
        <begin position="114"/>
        <end position="142"/>
    </location>
</feature>
<keyword evidence="14" id="KW-1185">Reference proteome</keyword>
<dbReference type="PANTHER" id="PTHR22807:SF30">
    <property type="entry name" value="28S RRNA (CYTOSINE(4447)-C(5))-METHYLTRANSFERASE-RELATED"/>
    <property type="match status" value="1"/>
</dbReference>
<keyword evidence="4 10" id="KW-0489">Methyltransferase</keyword>
<proteinExistence type="inferred from homology"/>
<dbReference type="Gene3D" id="3.40.50.150">
    <property type="entry name" value="Vaccinia Virus protein VP39"/>
    <property type="match status" value="1"/>
</dbReference>
<evidence type="ECO:0000256" key="8">
    <source>
        <dbReference type="ARBA" id="ARBA00023242"/>
    </source>
</evidence>
<dbReference type="PRINTS" id="PR02012">
    <property type="entry name" value="RCMTNOP2"/>
</dbReference>
<feature type="binding site" evidence="10">
    <location>
        <position position="416"/>
    </location>
    <ligand>
        <name>S-adenosyl-L-methionine</name>
        <dbReference type="ChEBI" id="CHEBI:59789"/>
    </ligand>
</feature>
<gene>
    <name evidence="13" type="ORF">BCR37DRAFT_372614</name>
</gene>
<dbReference type="OrthoDB" id="427002at2759"/>
<evidence type="ECO:0000256" key="1">
    <source>
        <dbReference type="ARBA" id="ARBA00004604"/>
    </source>
</evidence>
<dbReference type="Gene3D" id="3.30.70.1170">
    <property type="entry name" value="Sun protein, domain 3"/>
    <property type="match status" value="1"/>
</dbReference>
<dbReference type="EMBL" id="MCFI01000030">
    <property type="protein sequence ID" value="ORY74356.1"/>
    <property type="molecule type" value="Genomic_DNA"/>
</dbReference>
<dbReference type="PANTHER" id="PTHR22807">
    <property type="entry name" value="NOP2 YEAST -RELATED NOL1/NOP2/FMU SUN DOMAIN-CONTAINING"/>
    <property type="match status" value="1"/>
</dbReference>
<feature type="binding site" evidence="10">
    <location>
        <position position="436"/>
    </location>
    <ligand>
        <name>S-adenosyl-L-methionine</name>
        <dbReference type="ChEBI" id="CHEBI:59789"/>
    </ligand>
</feature>
<keyword evidence="5 10" id="KW-0808">Transferase</keyword>
<dbReference type="FunFam" id="3.30.70.1170:FF:000001">
    <property type="entry name" value="Ribosomal RNA methyltransferase Nop2"/>
    <property type="match status" value="1"/>
</dbReference>
<evidence type="ECO:0000256" key="9">
    <source>
        <dbReference type="ARBA" id="ARBA00082314"/>
    </source>
</evidence>
<dbReference type="PRINTS" id="PR02008">
    <property type="entry name" value="RCMTFAMILY"/>
</dbReference>
<comment type="similarity">
    <text evidence="2 10">Belongs to the class I-like SAM-binding methyltransferase superfamily. RsmB/NOP family.</text>
</comment>
<evidence type="ECO:0000256" key="7">
    <source>
        <dbReference type="ARBA" id="ARBA00022884"/>
    </source>
</evidence>
<feature type="active site" description="Nucleophile" evidence="10">
    <location>
        <position position="489"/>
    </location>
</feature>
<keyword evidence="6 10" id="KW-0949">S-adenosyl-L-methionine</keyword>
<feature type="region of interest" description="Disordered" evidence="11">
    <location>
        <begin position="609"/>
        <end position="669"/>
    </location>
</feature>
<dbReference type="AlphaFoldDB" id="A0A1Y2ET70"/>
<keyword evidence="8" id="KW-0539">Nucleus</keyword>
<dbReference type="InterPro" id="IPR049560">
    <property type="entry name" value="MeTrfase_RsmB-F_NOP2_cat"/>
</dbReference>
<dbReference type="Pfam" id="PF01189">
    <property type="entry name" value="Methyltr_RsmB-F"/>
    <property type="match status" value="1"/>
</dbReference>
<dbReference type="InterPro" id="IPR018314">
    <property type="entry name" value="RsmB/NOL1/NOP2-like_CS"/>
</dbReference>
<dbReference type="OMA" id="FYYTYFY"/>
<comment type="subcellular location">
    <subcellularLocation>
        <location evidence="1">Nucleus</location>
        <location evidence="1">Nucleolus</location>
    </subcellularLocation>
</comment>
<dbReference type="NCBIfam" id="TIGR00446">
    <property type="entry name" value="nop2p"/>
    <property type="match status" value="1"/>
</dbReference>
<evidence type="ECO:0000256" key="11">
    <source>
        <dbReference type="SAM" id="MobiDB-lite"/>
    </source>
</evidence>
<evidence type="ECO:0000259" key="12">
    <source>
        <dbReference type="PROSITE" id="PS51686"/>
    </source>
</evidence>
<dbReference type="InterPro" id="IPR011023">
    <property type="entry name" value="Nop2p"/>
</dbReference>
<dbReference type="Proteomes" id="UP000193685">
    <property type="component" value="Unassembled WGS sequence"/>
</dbReference>
<dbReference type="InterPro" id="IPR001678">
    <property type="entry name" value="MeTrfase_RsmB-F_NOP2_dom"/>
</dbReference>
<dbReference type="InterPro" id="IPR029063">
    <property type="entry name" value="SAM-dependent_MTases_sf"/>
</dbReference>
<sequence>MAKSKKNKQPDPPSLVEAGSAKKRKTENGSAQRRKRSKATENTNMSKIKGQRFNGKLVVPEKTRVAGKLVKPAAKKANEGVTEDDFASFGSDDEEAASDEEGVPAAEKAALFDSDSELADENDDPLADGSDDDVMLTDEEEEQARGMFSDSDDEELLTAANMEAMSRKIDEEEAEDEELAEQELLEPGMEAPQILPSQDELDAGGSQDLKVVSSRLQEIVRVLSDFKSLGEAGKSRQEYVDQFTRDVITYFGYSEYLAERFISFFSPGEALAFFEANETPRPIVIRVNTLKTTKRDLSKALIDRGVNLGEVGKWTKCALQIHESTVPIGATPEYMAGHYILQAASSLVPVLALKPVSGDKVLDMAAAPGGKTSFLAQEMKNGGVIIANEVSKRRQKSLVGNVVRMGCRNVVSVGFDGRDFGAGKTGVGAFDKVLLDAPCSGTGVIHKDPSVKTNRTEKDFQVVSQLQRQLLLSAIDSLKVDGVVVYSTCSVMIDENEMVVDYALRNRNVKLEKIEVNVGEQGLTSFKEKRFHPTLNLTKRFYPHVHNMDGFFVSRLRKLGNEKAATPATVKNIAKAEEEIDATVLEQVEEDDEGVPVFDNSEDDQIIAEGRRHELRKKGKRIGSKPVEEDPAPVKQSKPEPTLSKQPKKPAFKKDRPKPKIIDYGKPQK</sequence>
<evidence type="ECO:0000313" key="14">
    <source>
        <dbReference type="Proteomes" id="UP000193685"/>
    </source>
</evidence>
<dbReference type="InterPro" id="IPR023267">
    <property type="entry name" value="RCMT"/>
</dbReference>
<dbReference type="GO" id="GO:0070475">
    <property type="term" value="P:rRNA base methylation"/>
    <property type="evidence" value="ECO:0007669"/>
    <property type="project" value="TreeGrafter"/>
</dbReference>
<feature type="compositionally biased region" description="Acidic residues" evidence="11">
    <location>
        <begin position="81"/>
        <end position="102"/>
    </location>
</feature>
<dbReference type="GO" id="GO:0000470">
    <property type="term" value="P:maturation of LSU-rRNA"/>
    <property type="evidence" value="ECO:0007669"/>
    <property type="project" value="TreeGrafter"/>
</dbReference>
<evidence type="ECO:0000256" key="6">
    <source>
        <dbReference type="ARBA" id="ARBA00022691"/>
    </source>
</evidence>
<feature type="compositionally biased region" description="Basic and acidic residues" evidence="11">
    <location>
        <begin position="652"/>
        <end position="663"/>
    </location>
</feature>
<dbReference type="GO" id="GO:0005730">
    <property type="term" value="C:nucleolus"/>
    <property type="evidence" value="ECO:0007669"/>
    <property type="project" value="UniProtKB-SubCell"/>
</dbReference>
<keyword evidence="7 10" id="KW-0694">RNA-binding</keyword>
<dbReference type="CDD" id="cd02440">
    <property type="entry name" value="AdoMet_MTases"/>
    <property type="match status" value="1"/>
</dbReference>
<keyword evidence="3" id="KW-0690">Ribosome biogenesis</keyword>
<evidence type="ECO:0000256" key="3">
    <source>
        <dbReference type="ARBA" id="ARBA00022517"/>
    </source>
</evidence>
<feature type="region of interest" description="Disordered" evidence="11">
    <location>
        <begin position="1"/>
        <end position="151"/>
    </location>
</feature>
<feature type="binding site" evidence="10">
    <location>
        <begin position="365"/>
        <end position="371"/>
    </location>
    <ligand>
        <name>S-adenosyl-L-methionine</name>
        <dbReference type="ChEBI" id="CHEBI:59789"/>
    </ligand>
</feature>
<organism evidence="13 14">
    <name type="scientific">Protomyces lactucae-debilis</name>
    <dbReference type="NCBI Taxonomy" id="2754530"/>
    <lineage>
        <taxon>Eukaryota</taxon>
        <taxon>Fungi</taxon>
        <taxon>Dikarya</taxon>
        <taxon>Ascomycota</taxon>
        <taxon>Taphrinomycotina</taxon>
        <taxon>Taphrinomycetes</taxon>
        <taxon>Taphrinales</taxon>
        <taxon>Protomycetaceae</taxon>
        <taxon>Protomyces</taxon>
    </lineage>
</organism>
<feature type="domain" description="SAM-dependent MTase RsmB/NOP-type" evidence="12">
    <location>
        <begin position="273"/>
        <end position="559"/>
    </location>
</feature>